<dbReference type="Pfam" id="PF06974">
    <property type="entry name" value="WS_DGAT_C"/>
    <property type="match status" value="1"/>
</dbReference>
<dbReference type="PANTHER" id="PTHR31650:SF1">
    <property type="entry name" value="WAX ESTER SYNTHASE_DIACYLGLYCEROL ACYLTRANSFERASE 4-RELATED"/>
    <property type="match status" value="1"/>
</dbReference>
<evidence type="ECO:0000256" key="2">
    <source>
        <dbReference type="ARBA" id="ARBA00005189"/>
    </source>
</evidence>
<dbReference type="InterPro" id="IPR023213">
    <property type="entry name" value="CAT-like_dom_sf"/>
</dbReference>
<feature type="domain" description="O-acyltransferase WSD1-like N-terminal" evidence="12">
    <location>
        <begin position="4"/>
        <end position="277"/>
    </location>
</feature>
<dbReference type="SUPFAM" id="SSF52777">
    <property type="entry name" value="CoA-dependent acyltransferases"/>
    <property type="match status" value="1"/>
</dbReference>
<evidence type="ECO:0000256" key="7">
    <source>
        <dbReference type="ARBA" id="ARBA00022798"/>
    </source>
</evidence>
<dbReference type="GO" id="GO:0001666">
    <property type="term" value="P:response to hypoxia"/>
    <property type="evidence" value="ECO:0007669"/>
    <property type="project" value="TreeGrafter"/>
</dbReference>
<comment type="similarity">
    <text evidence="3 11">Belongs to the long-chain O-acyltransferase family.</text>
</comment>
<evidence type="ECO:0000256" key="5">
    <source>
        <dbReference type="ARBA" id="ARBA00022516"/>
    </source>
</evidence>
<dbReference type="GO" id="GO:0019432">
    <property type="term" value="P:triglyceride biosynthetic process"/>
    <property type="evidence" value="ECO:0007669"/>
    <property type="project" value="UniProtKB-UniPathway"/>
</dbReference>
<evidence type="ECO:0000256" key="10">
    <source>
        <dbReference type="ARBA" id="ARBA00048109"/>
    </source>
</evidence>
<protein>
    <recommendedName>
        <fullName evidence="4 11">Diacylglycerol O-acyltransferase</fullName>
        <ecNumber evidence="4 11">2.3.1.20</ecNumber>
    </recommendedName>
</protein>
<dbReference type="OrthoDB" id="4671961at2"/>
<dbReference type="EC" id="2.3.1.20" evidence="4 11"/>
<dbReference type="UniPathway" id="UPA00282"/>
<organism evidence="14 15">
    <name type="scientific">Mycobacterium innocens</name>
    <dbReference type="NCBI Taxonomy" id="2341083"/>
    <lineage>
        <taxon>Bacteria</taxon>
        <taxon>Bacillati</taxon>
        <taxon>Actinomycetota</taxon>
        <taxon>Actinomycetes</taxon>
        <taxon>Mycobacteriales</taxon>
        <taxon>Mycobacteriaceae</taxon>
        <taxon>Mycobacterium</taxon>
    </lineage>
</organism>
<feature type="domain" description="O-acyltransferase WSD1 C-terminal" evidence="13">
    <location>
        <begin position="319"/>
        <end position="467"/>
    </location>
</feature>
<gene>
    <name evidence="14" type="ORF">LAUMK13_05594</name>
</gene>
<dbReference type="RefSeq" id="WP_075543798.1">
    <property type="nucleotide sequence ID" value="NZ_UPHQ01000311.1"/>
</dbReference>
<evidence type="ECO:0000313" key="14">
    <source>
        <dbReference type="EMBL" id="VBA46074.1"/>
    </source>
</evidence>
<keyword evidence="9 11" id="KW-0012">Acyltransferase</keyword>
<reference evidence="14 15" key="1">
    <citation type="submission" date="2018-09" db="EMBL/GenBank/DDBJ databases">
        <authorList>
            <person name="Tagini F."/>
        </authorList>
    </citation>
    <scope>NUCLEOTIDE SEQUENCE [LARGE SCALE GENOMIC DNA]</scope>
    <source>
        <strain evidence="14 15">MK13</strain>
    </source>
</reference>
<dbReference type="Gene3D" id="3.30.559.10">
    <property type="entry name" value="Chloramphenicol acetyltransferase-like domain"/>
    <property type="match status" value="1"/>
</dbReference>
<dbReference type="InterPro" id="IPR009721">
    <property type="entry name" value="O-acyltransferase_WSD1_C"/>
</dbReference>
<dbReference type="InterPro" id="IPR014292">
    <property type="entry name" value="Acyl_transf_WS/DGAT"/>
</dbReference>
<comment type="pathway">
    <text evidence="1 11">Glycerolipid metabolism; triacylglycerol biosynthesis.</text>
</comment>
<dbReference type="Pfam" id="PF03007">
    <property type="entry name" value="WS_DGAT_cat"/>
    <property type="match status" value="1"/>
</dbReference>
<dbReference type="GO" id="GO:0004144">
    <property type="term" value="F:diacylglycerol O-acyltransferase activity"/>
    <property type="evidence" value="ECO:0007669"/>
    <property type="project" value="UniProtKB-EC"/>
</dbReference>
<evidence type="ECO:0000256" key="11">
    <source>
        <dbReference type="RuleBase" id="RU361241"/>
    </source>
</evidence>
<dbReference type="AlphaFoldDB" id="A0A498QK62"/>
<evidence type="ECO:0000256" key="8">
    <source>
        <dbReference type="ARBA" id="ARBA00023098"/>
    </source>
</evidence>
<comment type="catalytic activity">
    <reaction evidence="10 11">
        <text>an acyl-CoA + a 1,2-diacyl-sn-glycerol = a triacyl-sn-glycerol + CoA</text>
        <dbReference type="Rhea" id="RHEA:10868"/>
        <dbReference type="ChEBI" id="CHEBI:17815"/>
        <dbReference type="ChEBI" id="CHEBI:57287"/>
        <dbReference type="ChEBI" id="CHEBI:58342"/>
        <dbReference type="ChEBI" id="CHEBI:64615"/>
        <dbReference type="EC" id="2.3.1.20"/>
    </reaction>
</comment>
<sequence length="477" mass="52593">MRSLSTLDTLFVSLDTARWPLHGGGVLVLDPKTSPNPVTFDVVKQHLQSQLPAMPPLRRRLIRTPFGLTEPAWAEDPDFNIDRHVHRIAVPPPGGAAELRELVAQLGDPPLDETRPLWDAWFIERLKHGRIALFIKMHHAYVDGMGGLDMLSHLMTTSPDIPNEIPADHWKPDRIPTGAELLLRAVPNLVTRPLRAARAGTGLARAVGPGPLLSLFRRGKKPDQPAKTTGMPFSCPHVSLSEVSPGQIRRAMGWIEASMDDIATVRDEFGVKFNDVALAMVTGSLRNYLLERAELPDEPLTAVNPVNMRHETAERAVENRFSLLTPLLPTHIPDPVERLEHISTAMGKAKSGLQHAGTNPVENLFDLVTPGTLELVMHALTRNLVPELPPVFNLCVTNIATSTEPRFICGARIDEFYIMMMQALGIGPVCAVITYMGKAFFSFTTNRDLVPDAQRLADGLLEELETLRKAAAERGSH</sequence>
<evidence type="ECO:0000256" key="9">
    <source>
        <dbReference type="ARBA" id="ARBA00023315"/>
    </source>
</evidence>
<comment type="pathway">
    <text evidence="2">Lipid metabolism.</text>
</comment>
<dbReference type="GO" id="GO:0006071">
    <property type="term" value="P:glycerol metabolic process"/>
    <property type="evidence" value="ECO:0007669"/>
    <property type="project" value="UniProtKB-KW"/>
</dbReference>
<keyword evidence="7 11" id="KW-0319">Glycerol metabolism</keyword>
<dbReference type="EMBL" id="UPHQ01000311">
    <property type="protein sequence ID" value="VBA46074.1"/>
    <property type="molecule type" value="Genomic_DNA"/>
</dbReference>
<keyword evidence="5 11" id="KW-0444">Lipid biosynthesis</keyword>
<evidence type="ECO:0000256" key="4">
    <source>
        <dbReference type="ARBA" id="ARBA00013244"/>
    </source>
</evidence>
<evidence type="ECO:0000259" key="13">
    <source>
        <dbReference type="Pfam" id="PF06974"/>
    </source>
</evidence>
<accession>A0A498QK62</accession>
<evidence type="ECO:0000256" key="6">
    <source>
        <dbReference type="ARBA" id="ARBA00022679"/>
    </source>
</evidence>
<dbReference type="GO" id="GO:0051701">
    <property type="term" value="P:biological process involved in interaction with host"/>
    <property type="evidence" value="ECO:0007669"/>
    <property type="project" value="TreeGrafter"/>
</dbReference>
<name>A0A498QK62_9MYCO</name>
<dbReference type="Proteomes" id="UP000267289">
    <property type="component" value="Unassembled WGS sequence"/>
</dbReference>
<keyword evidence="6 11" id="KW-0808">Transferase</keyword>
<evidence type="ECO:0000259" key="12">
    <source>
        <dbReference type="Pfam" id="PF03007"/>
    </source>
</evidence>
<keyword evidence="15" id="KW-1185">Reference proteome</keyword>
<keyword evidence="8 11" id="KW-0443">Lipid metabolism</keyword>
<dbReference type="InterPro" id="IPR004255">
    <property type="entry name" value="O-acyltransferase_WSD1_N"/>
</dbReference>
<dbReference type="GO" id="GO:0005886">
    <property type="term" value="C:plasma membrane"/>
    <property type="evidence" value="ECO:0007669"/>
    <property type="project" value="TreeGrafter"/>
</dbReference>
<dbReference type="NCBIfam" id="TIGR02946">
    <property type="entry name" value="acyl_WS_DGAT"/>
    <property type="match status" value="1"/>
</dbReference>
<evidence type="ECO:0000313" key="15">
    <source>
        <dbReference type="Proteomes" id="UP000267289"/>
    </source>
</evidence>
<evidence type="ECO:0000256" key="1">
    <source>
        <dbReference type="ARBA" id="ARBA00004771"/>
    </source>
</evidence>
<dbReference type="InterPro" id="IPR045034">
    <property type="entry name" value="O-acyltransferase_WSD1-like"/>
</dbReference>
<dbReference type="PANTHER" id="PTHR31650">
    <property type="entry name" value="O-ACYLTRANSFERASE (WSD1-LIKE) FAMILY PROTEIN"/>
    <property type="match status" value="1"/>
</dbReference>
<evidence type="ECO:0000256" key="3">
    <source>
        <dbReference type="ARBA" id="ARBA00009587"/>
    </source>
</evidence>
<proteinExistence type="inferred from homology"/>
<dbReference type="GO" id="GO:0071731">
    <property type="term" value="P:response to nitric oxide"/>
    <property type="evidence" value="ECO:0007669"/>
    <property type="project" value="TreeGrafter"/>
</dbReference>